<sequence length="142" mass="16529">MSIFSDKIEDTIEQPTDESRSLMLADNVYIHVLSAYKLWRKYSSKKQTRKIFLLIRKEVHKQIGCQYTGVTLSEWQLEYAKLRVERADLQVVLSFIVLFIATRKDLEEATKVVQEKMIVCRIEACRGVWTKVQEGALESSVI</sequence>
<reference evidence="1" key="1">
    <citation type="journal article" date="2012" name="Nature">
        <title>The tomato genome sequence provides insights into fleshy fruit evolution.</title>
        <authorList>
            <consortium name="Tomato Genome Consortium"/>
        </authorList>
    </citation>
    <scope>NUCLEOTIDE SEQUENCE [LARGE SCALE GENOMIC DNA]</scope>
    <source>
        <strain evidence="1">cv. Heinz 1706</strain>
    </source>
</reference>
<reference evidence="1" key="2">
    <citation type="submission" date="2019-04" db="UniProtKB">
        <authorList>
            <consortium name="EnsemblPlants"/>
        </authorList>
    </citation>
    <scope>IDENTIFICATION</scope>
    <source>
        <strain evidence="1">cv. Heinz 1706</strain>
    </source>
</reference>
<dbReference type="Gramene" id="Solyc00g005445.1.1">
    <property type="protein sequence ID" value="Solyc00g005445.1.1"/>
    <property type="gene ID" value="Solyc00g005445.1"/>
</dbReference>
<organism evidence="1">
    <name type="scientific">Solanum lycopersicum</name>
    <name type="common">Tomato</name>
    <name type="synonym">Lycopersicon esculentum</name>
    <dbReference type="NCBI Taxonomy" id="4081"/>
    <lineage>
        <taxon>Eukaryota</taxon>
        <taxon>Viridiplantae</taxon>
        <taxon>Streptophyta</taxon>
        <taxon>Embryophyta</taxon>
        <taxon>Tracheophyta</taxon>
        <taxon>Spermatophyta</taxon>
        <taxon>Magnoliopsida</taxon>
        <taxon>eudicotyledons</taxon>
        <taxon>Gunneridae</taxon>
        <taxon>Pentapetalae</taxon>
        <taxon>asterids</taxon>
        <taxon>lamiids</taxon>
        <taxon>Solanales</taxon>
        <taxon>Solanaceae</taxon>
        <taxon>Solanoideae</taxon>
        <taxon>Solaneae</taxon>
        <taxon>Solanum</taxon>
        <taxon>Solanum subgen. Lycopersicon</taxon>
    </lineage>
</organism>
<evidence type="ECO:0000313" key="2">
    <source>
        <dbReference type="Proteomes" id="UP000004994"/>
    </source>
</evidence>
<proteinExistence type="predicted"/>
<accession>A0A494G8C5</accession>
<keyword evidence="2" id="KW-1185">Reference proteome</keyword>
<dbReference type="InParanoid" id="A0A494G8C5"/>
<protein>
    <submittedName>
        <fullName evidence="1">Uncharacterized protein</fullName>
    </submittedName>
</protein>
<name>A0A494G8C5_SOLLC</name>
<dbReference type="Proteomes" id="UP000004994">
    <property type="component" value="Unassembled WGS sequence"/>
</dbReference>
<evidence type="ECO:0000313" key="1">
    <source>
        <dbReference type="EnsemblPlants" id="Solyc00g005445.1.1"/>
    </source>
</evidence>
<dbReference type="AlphaFoldDB" id="A0A494G8C5"/>
<dbReference type="EnsemblPlants" id="Solyc00g005445.1.1">
    <property type="protein sequence ID" value="Solyc00g005445.1.1"/>
    <property type="gene ID" value="Solyc00g005445.1"/>
</dbReference>